<evidence type="ECO:0000313" key="2">
    <source>
        <dbReference type="Proteomes" id="UP000000768"/>
    </source>
</evidence>
<proteinExistence type="predicted"/>
<evidence type="ECO:0000313" key="1">
    <source>
        <dbReference type="EMBL" id="OQU79075.1"/>
    </source>
</evidence>
<organism evidence="1 2">
    <name type="scientific">Sorghum bicolor</name>
    <name type="common">Sorghum</name>
    <name type="synonym">Sorghum vulgare</name>
    <dbReference type="NCBI Taxonomy" id="4558"/>
    <lineage>
        <taxon>Eukaryota</taxon>
        <taxon>Viridiplantae</taxon>
        <taxon>Streptophyta</taxon>
        <taxon>Embryophyta</taxon>
        <taxon>Tracheophyta</taxon>
        <taxon>Spermatophyta</taxon>
        <taxon>Magnoliopsida</taxon>
        <taxon>Liliopsida</taxon>
        <taxon>Poales</taxon>
        <taxon>Poaceae</taxon>
        <taxon>PACMAD clade</taxon>
        <taxon>Panicoideae</taxon>
        <taxon>Andropogonodae</taxon>
        <taxon>Andropogoneae</taxon>
        <taxon>Sorghinae</taxon>
        <taxon>Sorghum</taxon>
    </lineage>
</organism>
<dbReference type="Proteomes" id="UP000000768">
    <property type="component" value="Chromosome 8"/>
</dbReference>
<gene>
    <name evidence="1" type="ORF">SORBI_3008G091842</name>
</gene>
<reference evidence="2" key="2">
    <citation type="journal article" date="2018" name="Plant J.">
        <title>The Sorghum bicolor reference genome: improved assembly, gene annotations, a transcriptome atlas, and signatures of genome organization.</title>
        <authorList>
            <person name="McCormick R.F."/>
            <person name="Truong S.K."/>
            <person name="Sreedasyam A."/>
            <person name="Jenkins J."/>
            <person name="Shu S."/>
            <person name="Sims D."/>
            <person name="Kennedy M."/>
            <person name="Amirebrahimi M."/>
            <person name="Weers B.D."/>
            <person name="McKinley B."/>
            <person name="Mattison A."/>
            <person name="Morishige D.T."/>
            <person name="Grimwood J."/>
            <person name="Schmutz J."/>
            <person name="Mullet J.E."/>
        </authorList>
    </citation>
    <scope>NUCLEOTIDE SEQUENCE [LARGE SCALE GENOMIC DNA]</scope>
    <source>
        <strain evidence="2">cv. BTx623</strain>
    </source>
</reference>
<accession>A0A1Z5R6K2</accession>
<dbReference type="InParanoid" id="A0A1Z5R6K2"/>
<protein>
    <submittedName>
        <fullName evidence="1">Uncharacterized protein</fullName>
    </submittedName>
</protein>
<reference evidence="1 2" key="1">
    <citation type="journal article" date="2009" name="Nature">
        <title>The Sorghum bicolor genome and the diversification of grasses.</title>
        <authorList>
            <person name="Paterson A.H."/>
            <person name="Bowers J.E."/>
            <person name="Bruggmann R."/>
            <person name="Dubchak I."/>
            <person name="Grimwood J."/>
            <person name="Gundlach H."/>
            <person name="Haberer G."/>
            <person name="Hellsten U."/>
            <person name="Mitros T."/>
            <person name="Poliakov A."/>
            <person name="Schmutz J."/>
            <person name="Spannagl M."/>
            <person name="Tang H."/>
            <person name="Wang X."/>
            <person name="Wicker T."/>
            <person name="Bharti A.K."/>
            <person name="Chapman J."/>
            <person name="Feltus F.A."/>
            <person name="Gowik U."/>
            <person name="Grigoriev I.V."/>
            <person name="Lyons E."/>
            <person name="Maher C.A."/>
            <person name="Martis M."/>
            <person name="Narechania A."/>
            <person name="Otillar R.P."/>
            <person name="Penning B.W."/>
            <person name="Salamov A.A."/>
            <person name="Wang Y."/>
            <person name="Zhang L."/>
            <person name="Carpita N.C."/>
            <person name="Freeling M."/>
            <person name="Gingle A.R."/>
            <person name="Hash C.T."/>
            <person name="Keller B."/>
            <person name="Klein P."/>
            <person name="Kresovich S."/>
            <person name="McCann M.C."/>
            <person name="Ming R."/>
            <person name="Peterson D.G."/>
            <person name="Mehboob-ur-Rahman"/>
            <person name="Ware D."/>
            <person name="Westhoff P."/>
            <person name="Mayer K.F."/>
            <person name="Messing J."/>
            <person name="Rokhsar D.S."/>
        </authorList>
    </citation>
    <scope>NUCLEOTIDE SEQUENCE [LARGE SCALE GENOMIC DNA]</scope>
    <source>
        <strain evidence="2">cv. BTx623</strain>
    </source>
</reference>
<keyword evidence="2" id="KW-1185">Reference proteome</keyword>
<dbReference type="AlphaFoldDB" id="A0A1Z5R6K2"/>
<name>A0A1Z5R6K2_SORBI</name>
<dbReference type="Gramene" id="OQU79075">
    <property type="protein sequence ID" value="OQU79075"/>
    <property type="gene ID" value="SORBI_3008G091842"/>
</dbReference>
<sequence length="213" mass="23843">MHKITLPHNLLGMHNSLKNASSFHQFISFSSLYKHAAAMLALLSLTNYQMAPALCPSNKITAALTFNSFHKLPFHSTLTLSKCKEWKQVKQTLPPLILTHKPCSTPLFIPLLITPFNHTPFACLHAAKGQPYIPLFLSLTHTISRAPPPILLSPSHHHQSNSPLHLPLPSPWQHLQLPQLFIHQKWSPHAAAVPFCRCVIYLIASKLDTMPCS</sequence>
<dbReference type="EMBL" id="CM000767">
    <property type="protein sequence ID" value="OQU79075.1"/>
    <property type="molecule type" value="Genomic_DNA"/>
</dbReference>